<keyword evidence="9 14" id="KW-1133">Transmembrane helix</keyword>
<reference evidence="16 17" key="1">
    <citation type="submission" date="2018-04" db="EMBL/GenBank/DDBJ databases">
        <title>Active sludge and wastewater microbial communities from Klosterneuburg, Austria.</title>
        <authorList>
            <person name="Wagner M."/>
        </authorList>
    </citation>
    <scope>NUCLEOTIDE SEQUENCE [LARGE SCALE GENOMIC DNA]</scope>
    <source>
        <strain evidence="16 17">Nm 57</strain>
    </source>
</reference>
<feature type="transmembrane region" description="Helical" evidence="14">
    <location>
        <begin position="17"/>
        <end position="37"/>
    </location>
</feature>
<protein>
    <recommendedName>
        <fullName evidence="3">Biopolymer transport protein ExbB</fullName>
    </recommendedName>
</protein>
<keyword evidence="6" id="KW-0997">Cell inner membrane</keyword>
<evidence type="ECO:0000256" key="4">
    <source>
        <dbReference type="ARBA" id="ARBA00022448"/>
    </source>
</evidence>
<keyword evidence="7 14" id="KW-0812">Transmembrane</keyword>
<comment type="similarity">
    <text evidence="12">Belongs to the exbB/tolQ family.</text>
</comment>
<comment type="subunit">
    <text evidence="2">The accessory proteins ExbB and ExbD seem to form a complex with TonB.</text>
</comment>
<dbReference type="Proteomes" id="UP000247780">
    <property type="component" value="Unassembled WGS sequence"/>
</dbReference>
<dbReference type="EMBL" id="QICQ01000004">
    <property type="protein sequence ID" value="PXV83550.1"/>
    <property type="molecule type" value="Genomic_DNA"/>
</dbReference>
<evidence type="ECO:0000256" key="14">
    <source>
        <dbReference type="SAM" id="Phobius"/>
    </source>
</evidence>
<feature type="compositionally biased region" description="Polar residues" evidence="13">
    <location>
        <begin position="232"/>
        <end position="255"/>
    </location>
</feature>
<dbReference type="RefSeq" id="WP_011634665.1">
    <property type="nucleotide sequence ID" value="NZ_QICQ01000004.1"/>
</dbReference>
<evidence type="ECO:0000256" key="7">
    <source>
        <dbReference type="ARBA" id="ARBA00022692"/>
    </source>
</evidence>
<evidence type="ECO:0000256" key="9">
    <source>
        <dbReference type="ARBA" id="ARBA00022989"/>
    </source>
</evidence>
<evidence type="ECO:0000256" key="5">
    <source>
        <dbReference type="ARBA" id="ARBA00022475"/>
    </source>
</evidence>
<feature type="domain" description="MotA/TolQ/ExbB proton channel" evidence="15">
    <location>
        <begin position="95"/>
        <end position="209"/>
    </location>
</feature>
<comment type="function">
    <text evidence="11">Involved in the TonB-dependent energy-dependent transport of various receptor-bound substrates. Protects ExbD from proteolytic degradation and functionally stabilizes TonB.</text>
</comment>
<feature type="region of interest" description="Disordered" evidence="13">
    <location>
        <begin position="223"/>
        <end position="265"/>
    </location>
</feature>
<dbReference type="Pfam" id="PF01618">
    <property type="entry name" value="MotA_ExbB"/>
    <property type="match status" value="1"/>
</dbReference>
<proteinExistence type="inferred from homology"/>
<feature type="transmembrane region" description="Helical" evidence="14">
    <location>
        <begin position="128"/>
        <end position="157"/>
    </location>
</feature>
<evidence type="ECO:0000313" key="16">
    <source>
        <dbReference type="EMBL" id="PXV83550.1"/>
    </source>
</evidence>
<name>A0ABX5M900_9PROT</name>
<accession>A0ABX5M900</accession>
<evidence type="ECO:0000256" key="12">
    <source>
        <dbReference type="RuleBase" id="RU004057"/>
    </source>
</evidence>
<evidence type="ECO:0000256" key="6">
    <source>
        <dbReference type="ARBA" id="ARBA00022519"/>
    </source>
</evidence>
<keyword evidence="5" id="KW-1003">Cell membrane</keyword>
<evidence type="ECO:0000256" key="13">
    <source>
        <dbReference type="SAM" id="MobiDB-lite"/>
    </source>
</evidence>
<evidence type="ECO:0000256" key="1">
    <source>
        <dbReference type="ARBA" id="ARBA00004429"/>
    </source>
</evidence>
<evidence type="ECO:0000256" key="8">
    <source>
        <dbReference type="ARBA" id="ARBA00022927"/>
    </source>
</evidence>
<keyword evidence="10 14" id="KW-0472">Membrane</keyword>
<evidence type="ECO:0000256" key="2">
    <source>
        <dbReference type="ARBA" id="ARBA00011471"/>
    </source>
</evidence>
<comment type="subcellular location">
    <subcellularLocation>
        <location evidence="1">Cell inner membrane</location>
        <topology evidence="1">Multi-pass membrane protein</topology>
    </subcellularLocation>
    <subcellularLocation>
        <location evidence="12">Membrane</location>
        <topology evidence="12">Multi-pass membrane protein</topology>
    </subcellularLocation>
</comment>
<keyword evidence="8 12" id="KW-0653">Protein transport</keyword>
<evidence type="ECO:0000259" key="15">
    <source>
        <dbReference type="Pfam" id="PF01618"/>
    </source>
</evidence>
<dbReference type="InterPro" id="IPR002898">
    <property type="entry name" value="MotA_ExbB_proton_chnl"/>
</dbReference>
<evidence type="ECO:0000256" key="11">
    <source>
        <dbReference type="ARBA" id="ARBA00024816"/>
    </source>
</evidence>
<keyword evidence="4 12" id="KW-0813">Transport</keyword>
<keyword evidence="17" id="KW-1185">Reference proteome</keyword>
<sequence length="265" mass="28668">MEKTLGFSNFLTQVDSVGMSVLILLLTLSVASWYLIVTKSISNMIASRRAKDFLKHFWHIDSVPQLKTEISAMTDRHAFVQLAKTALTATADSQKHGLEKLAAAGGTNELLTRSLRNSLDQEAARIEYGLTIIASAGSSAPYIGLFGTVWGIYHALIQIGLSGQGTLDKVAGPVGEALIMTALGLAVAIPAVLAYNAFIRRNRLWMAQLDDFAHDLYTIMTTGSKSSEENNQKTPQKEASTISQHTRVTEPTNPSADVISGEGHH</sequence>
<evidence type="ECO:0000313" key="17">
    <source>
        <dbReference type="Proteomes" id="UP000247780"/>
    </source>
</evidence>
<dbReference type="PANTHER" id="PTHR30625">
    <property type="entry name" value="PROTEIN TOLQ"/>
    <property type="match status" value="1"/>
</dbReference>
<feature type="transmembrane region" description="Helical" evidence="14">
    <location>
        <begin position="177"/>
        <end position="198"/>
    </location>
</feature>
<dbReference type="InterPro" id="IPR050790">
    <property type="entry name" value="ExbB/TolQ_transport"/>
</dbReference>
<dbReference type="PANTHER" id="PTHR30625:SF14">
    <property type="entry name" value="BIOPOLYMER TRANSPORT PROTEIN EXBB"/>
    <property type="match status" value="1"/>
</dbReference>
<comment type="caution">
    <text evidence="16">The sequence shown here is derived from an EMBL/GenBank/DDBJ whole genome shotgun (WGS) entry which is preliminary data.</text>
</comment>
<organism evidence="16 17">
    <name type="scientific">Nitrosomonas eutropha</name>
    <dbReference type="NCBI Taxonomy" id="916"/>
    <lineage>
        <taxon>Bacteria</taxon>
        <taxon>Pseudomonadati</taxon>
        <taxon>Pseudomonadota</taxon>
        <taxon>Betaproteobacteria</taxon>
        <taxon>Nitrosomonadales</taxon>
        <taxon>Nitrosomonadaceae</taxon>
        <taxon>Nitrosomonas</taxon>
    </lineage>
</organism>
<gene>
    <name evidence="16" type="ORF">C8R14_10411</name>
</gene>
<evidence type="ECO:0000256" key="10">
    <source>
        <dbReference type="ARBA" id="ARBA00023136"/>
    </source>
</evidence>
<evidence type="ECO:0000256" key="3">
    <source>
        <dbReference type="ARBA" id="ARBA00022093"/>
    </source>
</evidence>